<protein>
    <submittedName>
        <fullName evidence="1">Uncharacterized protein</fullName>
    </submittedName>
</protein>
<dbReference type="AlphaFoldDB" id="A0A1G6U1I3"/>
<reference evidence="2" key="1">
    <citation type="submission" date="2016-10" db="EMBL/GenBank/DDBJ databases">
        <authorList>
            <person name="Varghese N."/>
            <person name="Submissions S."/>
        </authorList>
    </citation>
    <scope>NUCLEOTIDE SEQUENCE [LARGE SCALE GENOMIC DNA]</scope>
    <source>
        <strain evidence="2">IBRC-M 10403</strain>
    </source>
</reference>
<dbReference type="SUPFAM" id="SSF51735">
    <property type="entry name" value="NAD(P)-binding Rossmann-fold domains"/>
    <property type="match status" value="1"/>
</dbReference>
<sequence>MAADLLTRDPHRARIQVLTGPASLRLRDLVAVVADVLGRPIAIDPLTPEQAVLRRPAWLPEPVLRTLLAAEAAAVGVPAPVNNTVERATGRPPRAFRDWVAANRADFAAA</sequence>
<dbReference type="PANTHER" id="PTHR43162">
    <property type="match status" value="1"/>
</dbReference>
<evidence type="ECO:0000313" key="2">
    <source>
        <dbReference type="Proteomes" id="UP000199501"/>
    </source>
</evidence>
<dbReference type="RefSeq" id="WP_091453311.1">
    <property type="nucleotide sequence ID" value="NZ_FMZZ01000010.1"/>
</dbReference>
<dbReference type="InterPro" id="IPR036291">
    <property type="entry name" value="NAD(P)-bd_dom_sf"/>
</dbReference>
<name>A0A1G6U1I3_9PSEU</name>
<evidence type="ECO:0000313" key="1">
    <source>
        <dbReference type="EMBL" id="SDD35240.1"/>
    </source>
</evidence>
<keyword evidence="2" id="KW-1185">Reference proteome</keyword>
<gene>
    <name evidence="1" type="ORF">SAMN05216174_11059</name>
</gene>
<accession>A0A1G6U1I3</accession>
<dbReference type="PANTHER" id="PTHR43162:SF1">
    <property type="entry name" value="PRESTALK A DIFFERENTIATION PROTEIN A"/>
    <property type="match status" value="1"/>
</dbReference>
<dbReference type="OrthoDB" id="3207931at2"/>
<proteinExistence type="predicted"/>
<dbReference type="InterPro" id="IPR051604">
    <property type="entry name" value="Ergot_Alk_Oxidoreductase"/>
</dbReference>
<dbReference type="STRING" id="1271860.SAMN05216174_11059"/>
<organism evidence="1 2">
    <name type="scientific">Actinokineospora iranica</name>
    <dbReference type="NCBI Taxonomy" id="1271860"/>
    <lineage>
        <taxon>Bacteria</taxon>
        <taxon>Bacillati</taxon>
        <taxon>Actinomycetota</taxon>
        <taxon>Actinomycetes</taxon>
        <taxon>Pseudonocardiales</taxon>
        <taxon>Pseudonocardiaceae</taxon>
        <taxon>Actinokineospora</taxon>
    </lineage>
</organism>
<dbReference type="EMBL" id="FMZZ01000010">
    <property type="protein sequence ID" value="SDD35240.1"/>
    <property type="molecule type" value="Genomic_DNA"/>
</dbReference>
<dbReference type="Proteomes" id="UP000199501">
    <property type="component" value="Unassembled WGS sequence"/>
</dbReference>
<dbReference type="Gene3D" id="3.40.50.720">
    <property type="entry name" value="NAD(P)-binding Rossmann-like Domain"/>
    <property type="match status" value="1"/>
</dbReference>